<dbReference type="SUPFAM" id="SSF46689">
    <property type="entry name" value="Homeodomain-like"/>
    <property type="match status" value="2"/>
</dbReference>
<dbReference type="Gene3D" id="1.10.10.60">
    <property type="entry name" value="Homeodomain-like"/>
    <property type="match status" value="2"/>
</dbReference>
<name>A0A3L8P6D1_9ACTN</name>
<dbReference type="RefSeq" id="WP_121804640.1">
    <property type="nucleotide sequence ID" value="NZ_RDBE01000001.1"/>
</dbReference>
<dbReference type="Pfam" id="PF12833">
    <property type="entry name" value="HTH_18"/>
    <property type="match status" value="1"/>
</dbReference>
<dbReference type="InterPro" id="IPR009057">
    <property type="entry name" value="Homeodomain-like_sf"/>
</dbReference>
<evidence type="ECO:0000256" key="3">
    <source>
        <dbReference type="ARBA" id="ARBA00023163"/>
    </source>
</evidence>
<dbReference type="EMBL" id="RDBE01000001">
    <property type="protein sequence ID" value="RLV50960.1"/>
    <property type="molecule type" value="Genomic_DNA"/>
</dbReference>
<dbReference type="PANTHER" id="PTHR46796:SF14">
    <property type="entry name" value="TRANSCRIPTIONAL REGULATORY PROTEIN"/>
    <property type="match status" value="1"/>
</dbReference>
<evidence type="ECO:0000313" key="5">
    <source>
        <dbReference type="EMBL" id="RLV50960.1"/>
    </source>
</evidence>
<evidence type="ECO:0000256" key="1">
    <source>
        <dbReference type="ARBA" id="ARBA00023015"/>
    </source>
</evidence>
<dbReference type="GO" id="GO:0003700">
    <property type="term" value="F:DNA-binding transcription factor activity"/>
    <property type="evidence" value="ECO:0007669"/>
    <property type="project" value="InterPro"/>
</dbReference>
<keyword evidence="6" id="KW-1185">Reference proteome</keyword>
<dbReference type="Proteomes" id="UP000281708">
    <property type="component" value="Unassembled WGS sequence"/>
</dbReference>
<dbReference type="GO" id="GO:0043565">
    <property type="term" value="F:sequence-specific DNA binding"/>
    <property type="evidence" value="ECO:0007669"/>
    <property type="project" value="InterPro"/>
</dbReference>
<dbReference type="InterPro" id="IPR050204">
    <property type="entry name" value="AraC_XylS_family_regulators"/>
</dbReference>
<feature type="domain" description="HTH araC/xylS-type" evidence="4">
    <location>
        <begin position="193"/>
        <end position="291"/>
    </location>
</feature>
<dbReference type="OrthoDB" id="2060755at2"/>
<dbReference type="AlphaFoldDB" id="A0A3L8P6D1"/>
<organism evidence="5 6">
    <name type="scientific">Nocardioides mangrovicus</name>
    <dbReference type="NCBI Taxonomy" id="2478913"/>
    <lineage>
        <taxon>Bacteria</taxon>
        <taxon>Bacillati</taxon>
        <taxon>Actinomycetota</taxon>
        <taxon>Actinomycetes</taxon>
        <taxon>Propionibacteriales</taxon>
        <taxon>Nocardioidaceae</taxon>
        <taxon>Nocardioides</taxon>
    </lineage>
</organism>
<gene>
    <name evidence="5" type="ORF">D9V37_03240</name>
</gene>
<reference evidence="5 6" key="1">
    <citation type="submission" date="2018-10" db="EMBL/GenBank/DDBJ databases">
        <title>Marmoricola sp. 4Q3S-7 whole genome shotgun sequence.</title>
        <authorList>
            <person name="Li F."/>
        </authorList>
    </citation>
    <scope>NUCLEOTIDE SEQUENCE [LARGE SCALE GENOMIC DNA]</scope>
    <source>
        <strain evidence="5 6">4Q3S-7</strain>
    </source>
</reference>
<keyword evidence="2" id="KW-0238">DNA-binding</keyword>
<comment type="caution">
    <text evidence="5">The sequence shown here is derived from an EMBL/GenBank/DDBJ whole genome shotgun (WGS) entry which is preliminary data.</text>
</comment>
<keyword evidence="3" id="KW-0804">Transcription</keyword>
<keyword evidence="1" id="KW-0805">Transcription regulation</keyword>
<evidence type="ECO:0000313" key="6">
    <source>
        <dbReference type="Proteomes" id="UP000281708"/>
    </source>
</evidence>
<dbReference type="InterPro" id="IPR018060">
    <property type="entry name" value="HTH_AraC"/>
</dbReference>
<sequence>MSVAQELSPDDTLGILDLPGVATERTSAGLGWERMLLSVQAEQPYHAAFGGVSNHLLILHLDGPVQVSRGTGTTRQTRTIGAGGMFLHPAGRELDVELGGRLRTLHMYLDETMVADAAGRPVDLAEEIGTKDPLLEQLVLSLDTVSRSYTDSARLYVDSLGTAVAAQLAERHAAVPRQRSVPASRGLGDRELDVATELMREHLADGISLAALAGAVGLSESQFARAFKARMGVPPHRYLITVRLEHAQRLLRTTELPIADVAAASGFAGQEHLTRVMRARWDTTPAVLRTSFR</sequence>
<dbReference type="PROSITE" id="PS01124">
    <property type="entry name" value="HTH_ARAC_FAMILY_2"/>
    <property type="match status" value="1"/>
</dbReference>
<dbReference type="PANTHER" id="PTHR46796">
    <property type="entry name" value="HTH-TYPE TRANSCRIPTIONAL ACTIVATOR RHAS-RELATED"/>
    <property type="match status" value="1"/>
</dbReference>
<accession>A0A3L8P6D1</accession>
<dbReference type="SMART" id="SM00342">
    <property type="entry name" value="HTH_ARAC"/>
    <property type="match status" value="1"/>
</dbReference>
<evidence type="ECO:0000256" key="2">
    <source>
        <dbReference type="ARBA" id="ARBA00023125"/>
    </source>
</evidence>
<evidence type="ECO:0000259" key="4">
    <source>
        <dbReference type="PROSITE" id="PS01124"/>
    </source>
</evidence>
<proteinExistence type="predicted"/>
<protein>
    <submittedName>
        <fullName evidence="5">Helix-turn-helix domain-containing protein</fullName>
    </submittedName>
</protein>